<dbReference type="VEuPathDB" id="FungiDB:SMAC_07005"/>
<dbReference type="PANTHER" id="PTHR42678">
    <property type="entry name" value="AMIDASE"/>
    <property type="match status" value="1"/>
</dbReference>
<sequence length="582" mass="61822">MLMEGDIIKQQLCPASFSPRLPCVCLTHKLRRAMLRLCSRKSFVVVGLVAIYFSASRLSPLSLRQYLSRFPAQKSSIMAGTVDVLNADVALLRSKLQSGELQSVDLVAAYLKQINKHNADGAGLKALISVAPEETVLSQARHLDEERKTKGTRGPFHGIPIIVKDTMLTEASLGMDTTCGTLGLIGAKGRKNADVVELLLKAGMIILGKANLSELNLFKASPPNTAGWSSAGGQCSSPYVEGGVLPNATFLGHSTPAGSSSGSAAAVAAGFAPIALGAETDGSLVQPTSRAGLYALKPTPGTVSVKGVLALPTYDAIGPIARTAKDVADMLTLLTGTNLSHESKISWDGLRVGFVDYDIWAPATFVVEPVESFTSQTKADIEAVAAKISSLGGKVVRDVPLPPFGQLTEIIEQKHNVNPDDLWGYGFRDEFDAFVSLYETSQIRSLAELVQFNKDHADRCLPADHPSQAFLETALEEKADPEIDTKVAKVKKTAQALIDEVLAKYEVDVILAQSDGRMASVAAAAGYSVAALPVGYADFNGRAWGVNAIAGADGESKLLDLMSAWEATFPEARKAPPKLMEE</sequence>
<dbReference type="EMBL" id="NMPR01000061">
    <property type="protein sequence ID" value="KAA8632140.1"/>
    <property type="molecule type" value="Genomic_DNA"/>
</dbReference>
<evidence type="ECO:0000256" key="1">
    <source>
        <dbReference type="SAM" id="Phobius"/>
    </source>
</evidence>
<dbReference type="Proteomes" id="UP000433876">
    <property type="component" value="Unassembled WGS sequence"/>
</dbReference>
<keyword evidence="1" id="KW-1133">Transmembrane helix</keyword>
<proteinExistence type="predicted"/>
<reference evidence="3 4" key="1">
    <citation type="submission" date="2017-07" db="EMBL/GenBank/DDBJ databases">
        <title>Genome sequence of the Sordaria macrospora wild type strain R19027.</title>
        <authorList>
            <person name="Nowrousian M."/>
            <person name="Teichert I."/>
            <person name="Kueck U."/>
        </authorList>
    </citation>
    <scope>NUCLEOTIDE SEQUENCE [LARGE SCALE GENOMIC DNA]</scope>
    <source>
        <strain evidence="3 4">R19027</strain>
        <tissue evidence="3">Mycelium</tissue>
    </source>
</reference>
<dbReference type="InterPro" id="IPR036928">
    <property type="entry name" value="AS_sf"/>
</dbReference>
<dbReference type="AlphaFoldDB" id="A0A8S8ZT19"/>
<dbReference type="SUPFAM" id="SSF75304">
    <property type="entry name" value="Amidase signature (AS) enzymes"/>
    <property type="match status" value="1"/>
</dbReference>
<dbReference type="PANTHER" id="PTHR42678:SF34">
    <property type="entry name" value="OS04G0183300 PROTEIN"/>
    <property type="match status" value="1"/>
</dbReference>
<accession>A0A8S8ZT19</accession>
<evidence type="ECO:0000313" key="3">
    <source>
        <dbReference type="EMBL" id="KAA8632140.1"/>
    </source>
</evidence>
<gene>
    <name evidence="3" type="ORF">SMACR_07005</name>
</gene>
<feature type="transmembrane region" description="Helical" evidence="1">
    <location>
        <begin position="37"/>
        <end position="55"/>
    </location>
</feature>
<evidence type="ECO:0000313" key="4">
    <source>
        <dbReference type="Proteomes" id="UP000433876"/>
    </source>
</evidence>
<feature type="domain" description="Amidase" evidence="2">
    <location>
        <begin position="105"/>
        <end position="338"/>
    </location>
</feature>
<keyword evidence="1" id="KW-0472">Membrane</keyword>
<comment type="caution">
    <text evidence="3">The sequence shown here is derived from an EMBL/GenBank/DDBJ whole genome shotgun (WGS) entry which is preliminary data.</text>
</comment>
<dbReference type="InterPro" id="IPR023631">
    <property type="entry name" value="Amidase_dom"/>
</dbReference>
<keyword evidence="1" id="KW-0812">Transmembrane</keyword>
<organism evidence="3 4">
    <name type="scientific">Sordaria macrospora</name>
    <dbReference type="NCBI Taxonomy" id="5147"/>
    <lineage>
        <taxon>Eukaryota</taxon>
        <taxon>Fungi</taxon>
        <taxon>Dikarya</taxon>
        <taxon>Ascomycota</taxon>
        <taxon>Pezizomycotina</taxon>
        <taxon>Sordariomycetes</taxon>
        <taxon>Sordariomycetidae</taxon>
        <taxon>Sordariales</taxon>
        <taxon>Sordariaceae</taxon>
        <taxon>Sordaria</taxon>
    </lineage>
</organism>
<protein>
    <recommendedName>
        <fullName evidence="2">Amidase domain-containing protein</fullName>
    </recommendedName>
</protein>
<dbReference type="Pfam" id="PF01425">
    <property type="entry name" value="Amidase"/>
    <property type="match status" value="1"/>
</dbReference>
<name>A0A8S8ZT19_SORMA</name>
<evidence type="ECO:0000259" key="2">
    <source>
        <dbReference type="Pfam" id="PF01425"/>
    </source>
</evidence>
<dbReference type="Gene3D" id="3.90.1300.10">
    <property type="entry name" value="Amidase signature (AS) domain"/>
    <property type="match status" value="1"/>
</dbReference>